<accession>X1AEV1</accession>
<dbReference type="AlphaFoldDB" id="X1AEV1"/>
<name>X1AEV1_9ZZZZ</name>
<evidence type="ECO:0008006" key="2">
    <source>
        <dbReference type="Google" id="ProtNLM"/>
    </source>
</evidence>
<reference evidence="1" key="1">
    <citation type="journal article" date="2014" name="Front. Microbiol.">
        <title>High frequency of phylogenetically diverse reductive dehalogenase-homologous genes in deep subseafloor sedimentary metagenomes.</title>
        <authorList>
            <person name="Kawai M."/>
            <person name="Futagami T."/>
            <person name="Toyoda A."/>
            <person name="Takaki Y."/>
            <person name="Nishi S."/>
            <person name="Hori S."/>
            <person name="Arai W."/>
            <person name="Tsubouchi T."/>
            <person name="Morono Y."/>
            <person name="Uchiyama I."/>
            <person name="Ito T."/>
            <person name="Fujiyama A."/>
            <person name="Inagaki F."/>
            <person name="Takami H."/>
        </authorList>
    </citation>
    <scope>NUCLEOTIDE SEQUENCE</scope>
    <source>
        <strain evidence="1">Expedition CK06-06</strain>
    </source>
</reference>
<feature type="non-terminal residue" evidence="1">
    <location>
        <position position="112"/>
    </location>
</feature>
<gene>
    <name evidence="1" type="ORF">S01H4_27965</name>
</gene>
<sequence>MKVVGEPKDRLSLKKPVNSVGQLYPVLLAKDGQIIDGFHRREEDPGWRTETLEHIDSEEKLLLARAISNWHRRSISKEEKIAWINGLAQLYLDSGLHVVDPDHSTSGIPAKP</sequence>
<organism evidence="1">
    <name type="scientific">marine sediment metagenome</name>
    <dbReference type="NCBI Taxonomy" id="412755"/>
    <lineage>
        <taxon>unclassified sequences</taxon>
        <taxon>metagenomes</taxon>
        <taxon>ecological metagenomes</taxon>
    </lineage>
</organism>
<evidence type="ECO:0000313" key="1">
    <source>
        <dbReference type="EMBL" id="GAG81115.1"/>
    </source>
</evidence>
<proteinExistence type="predicted"/>
<dbReference type="EMBL" id="BART01013787">
    <property type="protein sequence ID" value="GAG81115.1"/>
    <property type="molecule type" value="Genomic_DNA"/>
</dbReference>
<protein>
    <recommendedName>
        <fullName evidence="2">ParB/Sulfiredoxin domain-containing protein</fullName>
    </recommendedName>
</protein>
<comment type="caution">
    <text evidence="1">The sequence shown here is derived from an EMBL/GenBank/DDBJ whole genome shotgun (WGS) entry which is preliminary data.</text>
</comment>